<evidence type="ECO:0000259" key="2">
    <source>
        <dbReference type="Pfam" id="PF17680"/>
    </source>
</evidence>
<keyword evidence="4" id="KW-1185">Reference proteome</keyword>
<evidence type="ECO:0000313" key="4">
    <source>
        <dbReference type="Proteomes" id="UP000002482"/>
    </source>
</evidence>
<dbReference type="RefSeq" id="WP_013595549.1">
    <property type="nucleotide sequence ID" value="NC_015138.1"/>
</dbReference>
<dbReference type="Proteomes" id="UP000002482">
    <property type="component" value="Chromosome"/>
</dbReference>
<dbReference type="Pfam" id="PF17680">
    <property type="entry name" value="FlgO"/>
    <property type="match status" value="1"/>
</dbReference>
<gene>
    <name evidence="3" type="ordered locus">Acav_3158</name>
</gene>
<dbReference type="HOGENOM" id="CLU_111499_0_0_4"/>
<dbReference type="OrthoDB" id="8479562at2"/>
<dbReference type="PROSITE" id="PS51318">
    <property type="entry name" value="TAT"/>
    <property type="match status" value="1"/>
</dbReference>
<accession>F0Q7I7</accession>
<sequence>MKNEDSIQRQIPRRAWLRMGLRGGLGLAAVACLPGCARYYYGAAAAPPSGGGVMGALGMGGSPAESLLETNQAAADALLRQVPQLDPRQPVLVATLVHIDRLDEASRLGRLFSEQIAGRLVQRGVRVTELKLRQNLVMVPGQGELLLSREVRDVSRAQAAQAVVVGTYAATAQSVFVSLKLVGPEGNAVLAAHDYVVPVDDNVRILLSMR</sequence>
<feature type="domain" description="FlgO" evidence="2">
    <location>
        <begin position="73"/>
        <end position="201"/>
    </location>
</feature>
<dbReference type="InterPro" id="IPR041215">
    <property type="entry name" value="FlgO_dom"/>
</dbReference>
<keyword evidence="1" id="KW-0472">Membrane</keyword>
<keyword evidence="1" id="KW-0812">Transmembrane</keyword>
<keyword evidence="1" id="KW-1133">Transmembrane helix</keyword>
<evidence type="ECO:0000256" key="1">
    <source>
        <dbReference type="SAM" id="Phobius"/>
    </source>
</evidence>
<dbReference type="EMBL" id="CP002521">
    <property type="protein sequence ID" value="ADX47060.1"/>
    <property type="molecule type" value="Genomic_DNA"/>
</dbReference>
<feature type="transmembrane region" description="Helical" evidence="1">
    <location>
        <begin position="21"/>
        <end position="41"/>
    </location>
</feature>
<dbReference type="AlphaFoldDB" id="F0Q7I7"/>
<organism evidence="3 4">
    <name type="scientific">Paracidovorax avenae (strain ATCC 19860 / DSM 7227 / CCUG 15838 / JCM 20985 / LMG 2117 / NCPPB 1011)</name>
    <name type="common">Acidovorax avenae</name>
    <dbReference type="NCBI Taxonomy" id="643561"/>
    <lineage>
        <taxon>Bacteria</taxon>
        <taxon>Pseudomonadati</taxon>
        <taxon>Pseudomonadota</taxon>
        <taxon>Betaproteobacteria</taxon>
        <taxon>Burkholderiales</taxon>
        <taxon>Comamonadaceae</taxon>
        <taxon>Paracidovorax</taxon>
    </lineage>
</organism>
<protein>
    <recommendedName>
        <fullName evidence="2">FlgO domain-containing protein</fullName>
    </recommendedName>
</protein>
<dbReference type="KEGG" id="aaa:Acav_3158"/>
<proteinExistence type="predicted"/>
<dbReference type="InterPro" id="IPR006311">
    <property type="entry name" value="TAT_signal"/>
</dbReference>
<evidence type="ECO:0000313" key="3">
    <source>
        <dbReference type="EMBL" id="ADX47060.1"/>
    </source>
</evidence>
<name>F0Q7I7_PARA1</name>
<dbReference type="PIRSF" id="PIRSF028688">
    <property type="entry name" value="UCP_imp_028688"/>
    <property type="match status" value="1"/>
</dbReference>
<dbReference type="GeneID" id="34236868"/>
<dbReference type="InterPro" id="IPR014549">
    <property type="entry name" value="FlgO"/>
</dbReference>
<reference evidence="3" key="1">
    <citation type="submission" date="2011-02" db="EMBL/GenBank/DDBJ databases">
        <title>Complete sequence of Acidovorax avenae subsp. avenae ATCC 19860.</title>
        <authorList>
            <consortium name="US DOE Joint Genome Institute"/>
            <person name="Lucas S."/>
            <person name="Copeland A."/>
            <person name="Lapidus A."/>
            <person name="Cheng J.-F."/>
            <person name="Goodwin L."/>
            <person name="Pitluck S."/>
            <person name="Chertkov O."/>
            <person name="Held B."/>
            <person name="Detter J.C."/>
            <person name="Han C."/>
            <person name="Tapia R."/>
            <person name="Land M."/>
            <person name="Hauser L."/>
            <person name="Kyrpides N."/>
            <person name="Ivanova N."/>
            <person name="Ovchinnikova G."/>
            <person name="Pagani I."/>
            <person name="Gordon S."/>
            <person name="Woyke T."/>
        </authorList>
    </citation>
    <scope>NUCLEOTIDE SEQUENCE</scope>
    <source>
        <strain evidence="3">ATCC 19860</strain>
    </source>
</reference>